<reference evidence="1" key="1">
    <citation type="journal article" date="2018" name="Genome Biol.">
        <title>SKESA: strategic k-mer extension for scrupulous assemblies.</title>
        <authorList>
            <person name="Souvorov A."/>
            <person name="Agarwala R."/>
            <person name="Lipman D.J."/>
        </authorList>
    </citation>
    <scope>NUCLEOTIDE SEQUENCE</scope>
    <source>
        <strain evidence="1">R404</strain>
    </source>
</reference>
<evidence type="ECO:0000313" key="2">
    <source>
        <dbReference type="Proteomes" id="UP000856143"/>
    </source>
</evidence>
<reference evidence="1" key="2">
    <citation type="submission" date="2020-11" db="EMBL/GenBank/DDBJ databases">
        <authorList>
            <consortium name="NCBI Pathogen Detection Project"/>
        </authorList>
    </citation>
    <scope>NUCLEOTIDE SEQUENCE</scope>
    <source>
        <strain evidence="1">R404</strain>
    </source>
</reference>
<gene>
    <name evidence="1" type="ORF">I8Y21_001115</name>
</gene>
<protein>
    <submittedName>
        <fullName evidence="1">Uncharacterized protein</fullName>
    </submittedName>
</protein>
<dbReference type="Proteomes" id="UP000856143">
    <property type="component" value="Unassembled WGS sequence"/>
</dbReference>
<sequence>MIYPGDDFAVYSGGLRLFLFGKQKPDNSQYNNEYPEAHFMPLIADNASRHCSTNGKGGKHKLEERSQNDTATGLKYKHKNPGIQKDCVILAG</sequence>
<dbReference type="AlphaFoldDB" id="A0AAN5RCH6"/>
<name>A0AAN5RCH6_KLEOX</name>
<organism evidence="1 2">
    <name type="scientific">Klebsiella oxytoca</name>
    <dbReference type="NCBI Taxonomy" id="571"/>
    <lineage>
        <taxon>Bacteria</taxon>
        <taxon>Pseudomonadati</taxon>
        <taxon>Pseudomonadota</taxon>
        <taxon>Gammaproteobacteria</taxon>
        <taxon>Enterobacterales</taxon>
        <taxon>Enterobacteriaceae</taxon>
        <taxon>Klebsiella/Raoultella group</taxon>
        <taxon>Klebsiella</taxon>
    </lineage>
</organism>
<comment type="caution">
    <text evidence="1">The sequence shown here is derived from an EMBL/GenBank/DDBJ whole genome shotgun (WGS) entry which is preliminary data.</text>
</comment>
<dbReference type="EMBL" id="DACSEO010000009">
    <property type="protein sequence ID" value="HAT1680507.1"/>
    <property type="molecule type" value="Genomic_DNA"/>
</dbReference>
<proteinExistence type="predicted"/>
<evidence type="ECO:0000313" key="1">
    <source>
        <dbReference type="EMBL" id="HAT1680507.1"/>
    </source>
</evidence>
<accession>A0AAN5RCH6</accession>